<evidence type="ECO:0000259" key="12">
    <source>
        <dbReference type="PROSITE" id="PS50011"/>
    </source>
</evidence>
<evidence type="ECO:0000256" key="11">
    <source>
        <dbReference type="SAM" id="MobiDB-lite"/>
    </source>
</evidence>
<feature type="region of interest" description="Disordered" evidence="11">
    <location>
        <begin position="537"/>
        <end position="558"/>
    </location>
</feature>
<keyword evidence="9" id="KW-0927">Auxin signaling pathway</keyword>
<keyword evidence="7" id="KW-0418">Kinase</keyword>
<dbReference type="Gene3D" id="1.10.510.10">
    <property type="entry name" value="Transferase(Phosphotransferase) domain 1"/>
    <property type="match status" value="1"/>
</dbReference>
<evidence type="ECO:0000313" key="14">
    <source>
        <dbReference type="Proteomes" id="UP000327013"/>
    </source>
</evidence>
<dbReference type="PRINTS" id="PR00109">
    <property type="entry name" value="TYRKINASE"/>
</dbReference>
<dbReference type="FunFam" id="3.10.20.90:FF:000058">
    <property type="entry name" value="Octicosapeptide/phox/Bem1p domain kinase superfamily protein"/>
    <property type="match status" value="1"/>
</dbReference>
<dbReference type="SMART" id="SM00666">
    <property type="entry name" value="PB1"/>
    <property type="match status" value="1"/>
</dbReference>
<feature type="domain" description="Protein kinase" evidence="12">
    <location>
        <begin position="633"/>
        <end position="903"/>
    </location>
</feature>
<dbReference type="CDD" id="cd13999">
    <property type="entry name" value="STKc_MAP3K-like"/>
    <property type="match status" value="1"/>
</dbReference>
<dbReference type="InterPro" id="IPR011009">
    <property type="entry name" value="Kinase-like_dom_sf"/>
</dbReference>
<keyword evidence="2" id="KW-0963">Cytoplasm</keyword>
<dbReference type="PANTHER" id="PTHR23257:SF792">
    <property type="entry name" value="PROTEIN KINASE DOMAIN-CONTAINING PROTEIN"/>
    <property type="match status" value="1"/>
</dbReference>
<evidence type="ECO:0000256" key="8">
    <source>
        <dbReference type="ARBA" id="ARBA00022840"/>
    </source>
</evidence>
<evidence type="ECO:0000256" key="3">
    <source>
        <dbReference type="ARBA" id="ARBA00022527"/>
    </source>
</evidence>
<feature type="region of interest" description="Disordered" evidence="11">
    <location>
        <begin position="370"/>
        <end position="399"/>
    </location>
</feature>
<keyword evidence="8 10" id="KW-0067">ATP-binding</keyword>
<feature type="binding site" evidence="10">
    <location>
        <position position="664"/>
    </location>
    <ligand>
        <name>ATP</name>
        <dbReference type="ChEBI" id="CHEBI:30616"/>
    </ligand>
</feature>
<dbReference type="PROSITE" id="PS00107">
    <property type="entry name" value="PROTEIN_KINASE_ATP"/>
    <property type="match status" value="1"/>
</dbReference>
<dbReference type="SUPFAM" id="SSF56112">
    <property type="entry name" value="Protein kinase-like (PK-like)"/>
    <property type="match status" value="1"/>
</dbReference>
<dbReference type="InterPro" id="IPR000719">
    <property type="entry name" value="Prot_kinase_dom"/>
</dbReference>
<evidence type="ECO:0000313" key="13">
    <source>
        <dbReference type="EMBL" id="KAB8726141.1"/>
    </source>
</evidence>
<keyword evidence="3" id="KW-0723">Serine/threonine-protein kinase</keyword>
<protein>
    <recommendedName>
        <fullName evidence="12">Protein kinase domain-containing protein</fullName>
    </recommendedName>
</protein>
<proteinExistence type="predicted"/>
<dbReference type="FunFam" id="1.10.510.10:FF:000142">
    <property type="entry name" value="Octicosapeptide/phox/Bem1p domain kinase superfamily protein"/>
    <property type="match status" value="1"/>
</dbReference>
<dbReference type="GO" id="GO:0009734">
    <property type="term" value="P:auxin-activated signaling pathway"/>
    <property type="evidence" value="ECO:0007669"/>
    <property type="project" value="UniProtKB-KW"/>
</dbReference>
<evidence type="ECO:0000256" key="4">
    <source>
        <dbReference type="ARBA" id="ARBA00022553"/>
    </source>
</evidence>
<accession>A0A5N6L6G0</accession>
<comment type="caution">
    <text evidence="13">The sequence shown here is derived from an EMBL/GenBank/DDBJ whole genome shotgun (WGS) entry which is preliminary data.</text>
</comment>
<evidence type="ECO:0000256" key="6">
    <source>
        <dbReference type="ARBA" id="ARBA00022741"/>
    </source>
</evidence>
<reference evidence="13 14" key="1">
    <citation type="submission" date="2019-06" db="EMBL/GenBank/DDBJ databases">
        <title>A chromosomal-level reference genome of Carpinus fangiana (Coryloideae, Betulaceae).</title>
        <authorList>
            <person name="Yang X."/>
            <person name="Wang Z."/>
            <person name="Zhang L."/>
            <person name="Hao G."/>
            <person name="Liu J."/>
            <person name="Yang Y."/>
        </authorList>
    </citation>
    <scope>NUCLEOTIDE SEQUENCE [LARGE SCALE GENOMIC DNA]</scope>
    <source>
        <strain evidence="13">Cfa_2016G</strain>
        <tissue evidence="13">Leaf</tissue>
    </source>
</reference>
<evidence type="ECO:0000256" key="2">
    <source>
        <dbReference type="ARBA" id="ARBA00022490"/>
    </source>
</evidence>
<evidence type="ECO:0000256" key="9">
    <source>
        <dbReference type="ARBA" id="ARBA00023294"/>
    </source>
</evidence>
<dbReference type="AlphaFoldDB" id="A0A5N6L6G0"/>
<dbReference type="SMART" id="SM00220">
    <property type="entry name" value="S_TKc"/>
    <property type="match status" value="1"/>
</dbReference>
<dbReference type="InterPro" id="IPR008271">
    <property type="entry name" value="Ser/Thr_kinase_AS"/>
</dbReference>
<evidence type="ECO:0000256" key="7">
    <source>
        <dbReference type="ARBA" id="ARBA00022777"/>
    </source>
</evidence>
<keyword evidence="5" id="KW-0808">Transferase</keyword>
<dbReference type="Proteomes" id="UP000327013">
    <property type="component" value="Unassembled WGS sequence"/>
</dbReference>
<evidence type="ECO:0000256" key="1">
    <source>
        <dbReference type="ARBA" id="ARBA00004496"/>
    </source>
</evidence>
<dbReference type="InterPro" id="IPR050167">
    <property type="entry name" value="Ser_Thr_protein_kinase"/>
</dbReference>
<dbReference type="Pfam" id="PF07714">
    <property type="entry name" value="PK_Tyr_Ser-Thr"/>
    <property type="match status" value="1"/>
</dbReference>
<keyword evidence="4" id="KW-0597">Phosphoprotein</keyword>
<gene>
    <name evidence="13" type="ORF">FH972_026414</name>
</gene>
<dbReference type="GO" id="GO:0010928">
    <property type="term" value="P:regulation of auxin mediated signaling pathway"/>
    <property type="evidence" value="ECO:0007669"/>
    <property type="project" value="UniProtKB-ARBA"/>
</dbReference>
<dbReference type="Pfam" id="PF00564">
    <property type="entry name" value="PB1"/>
    <property type="match status" value="1"/>
</dbReference>
<dbReference type="PANTHER" id="PTHR23257">
    <property type="entry name" value="SERINE-THREONINE PROTEIN KINASE"/>
    <property type="match status" value="1"/>
</dbReference>
<keyword evidence="14" id="KW-1185">Reference proteome</keyword>
<dbReference type="FunFam" id="3.30.200.20:FF:000081">
    <property type="entry name" value="Octicosapeptide/phox/Bem1p domain kinase superfamily protein"/>
    <property type="match status" value="1"/>
</dbReference>
<dbReference type="GO" id="GO:0005737">
    <property type="term" value="C:cytoplasm"/>
    <property type="evidence" value="ECO:0007669"/>
    <property type="project" value="UniProtKB-SubCell"/>
</dbReference>
<dbReference type="GO" id="GO:0004674">
    <property type="term" value="F:protein serine/threonine kinase activity"/>
    <property type="evidence" value="ECO:0007669"/>
    <property type="project" value="UniProtKB-KW"/>
</dbReference>
<dbReference type="GO" id="GO:0005524">
    <property type="term" value="F:ATP binding"/>
    <property type="evidence" value="ECO:0007669"/>
    <property type="project" value="UniProtKB-UniRule"/>
</dbReference>
<dbReference type="CDD" id="cd06410">
    <property type="entry name" value="PB1_UP2"/>
    <property type="match status" value="1"/>
</dbReference>
<dbReference type="OrthoDB" id="4062651at2759"/>
<dbReference type="Gene3D" id="3.10.20.90">
    <property type="entry name" value="Phosphatidylinositol 3-kinase Catalytic Subunit, Chain A, domain 1"/>
    <property type="match status" value="1"/>
</dbReference>
<dbReference type="SUPFAM" id="SSF54277">
    <property type="entry name" value="CAD &amp; PB1 domains"/>
    <property type="match status" value="1"/>
</dbReference>
<organism evidence="13 14">
    <name type="scientific">Carpinus fangiana</name>
    <dbReference type="NCBI Taxonomy" id="176857"/>
    <lineage>
        <taxon>Eukaryota</taxon>
        <taxon>Viridiplantae</taxon>
        <taxon>Streptophyta</taxon>
        <taxon>Embryophyta</taxon>
        <taxon>Tracheophyta</taxon>
        <taxon>Spermatophyta</taxon>
        <taxon>Magnoliopsida</taxon>
        <taxon>eudicotyledons</taxon>
        <taxon>Gunneridae</taxon>
        <taxon>Pentapetalae</taxon>
        <taxon>rosids</taxon>
        <taxon>fabids</taxon>
        <taxon>Fagales</taxon>
        <taxon>Betulaceae</taxon>
        <taxon>Carpinus</taxon>
    </lineage>
</organism>
<dbReference type="InterPro" id="IPR001245">
    <property type="entry name" value="Ser-Thr/Tyr_kinase_cat_dom"/>
</dbReference>
<dbReference type="InterPro" id="IPR000270">
    <property type="entry name" value="PB1_dom"/>
</dbReference>
<evidence type="ECO:0000256" key="10">
    <source>
        <dbReference type="PROSITE-ProRule" id="PRU10141"/>
    </source>
</evidence>
<dbReference type="EMBL" id="VIBQ01000094">
    <property type="protein sequence ID" value="KAB8726141.1"/>
    <property type="molecule type" value="Genomic_DNA"/>
</dbReference>
<dbReference type="PROSITE" id="PS00108">
    <property type="entry name" value="PROTEIN_KINASE_ST"/>
    <property type="match status" value="1"/>
</dbReference>
<dbReference type="Gene3D" id="3.30.200.20">
    <property type="entry name" value="Phosphorylase Kinase, domain 1"/>
    <property type="match status" value="1"/>
</dbReference>
<comment type="subcellular location">
    <subcellularLocation>
        <location evidence="1">Cytoplasm</location>
    </subcellularLocation>
</comment>
<evidence type="ECO:0000256" key="5">
    <source>
        <dbReference type="ARBA" id="ARBA00022679"/>
    </source>
</evidence>
<dbReference type="PROSITE" id="PS50011">
    <property type="entry name" value="PROTEIN_KINASE_DOM"/>
    <property type="match status" value="1"/>
</dbReference>
<sequence>MTSEAPSTSGQHFYKDAAYVLSSGRIAAERNENNICLQTGEEFSTEFLRDRVALRRLPVISEDQPKRVDYKFNQNHQLVYEDLTGMLGLQRIDSEYSSEFSELVPVTGFGTEAENKAYTDNINRYHWEYGAIGQVPGKFADESNPDQVTPGPNAPPVYVVESPHSYYPYGTEFSEGSFSGKMKVLCSFGGRILPRPSDGKLRYVGGDTRIISIRKNITWEELTKKISAICNQPHTIKYQLPGEDLDALISVCSDEDLYHMIDEYQELERIQGSHRLRIFLVSPNEPESPSSMEGRAAQPSDADYQYVFAVNATVDRSPRKSSSPTFHRDSPTSAFALEIKDCSPSSSNLAGMFSKPASRFLSKLQIPRKSFNQTPPISPVQHRDPKNSNVQIYGDRKRGDGHQSIIPFVIEKRPCENPYSLDAMGYYNNLPLAPPLTNYHHPNEYLVETDQANKSQDRHFHHRSPSKDFVHSPSYCQSDINYDRKMLKERAFHSDMVASNPDDPMGIRSGLNDIDVSHHKIMHAFSDSQLQEYGERSNCYSPLSSSTEREKSPSLAMSNFPPELRVQCEERINKKQQMNKYENQPTSNIPGDCKGNVELGQEMFNWTDRNITCSHHTKKHLERNVEIIMNDDLEELKELGSGTFGTIYYGKWRGTDIAIKRIKKSCFSEKSSEQDRLTKDFWREAQILSTLHHPNVVAFYGVTPDGPGGTLATVTEYMVNGSLRSVLVKKERVLDRRKRLIIAMDAAFGMEYLHLKNIVHFDLKCDNLLVNLRDPERPTCKVGDFGLSRIKRNTFVTGGVRGTLPWMAPELLNGSSSRVSEKVDVFSFGIVLWEILTGDEPYANIHCGAIIGGIVNNTLRPPIPKRCDPEWRKLMEDCWCPDPAARPSFTEITNRLRDMSTALQTKRQSPANR</sequence>
<keyword evidence="6 10" id="KW-0547">Nucleotide-binding</keyword>
<name>A0A5N6L6G0_9ROSI</name>
<dbReference type="InterPro" id="IPR017441">
    <property type="entry name" value="Protein_kinase_ATP_BS"/>
</dbReference>